<dbReference type="GeneID" id="16068683"/>
<dbReference type="SMART" id="SM00248">
    <property type="entry name" value="ANK"/>
    <property type="match status" value="2"/>
</dbReference>
<dbReference type="PANTHER" id="PTHR44329:SF288">
    <property type="entry name" value="MITOGEN-ACTIVATED PROTEIN KINASE KINASE KINASE 20"/>
    <property type="match status" value="1"/>
</dbReference>
<keyword evidence="3" id="KW-0808">Transferase</keyword>
<dbReference type="PROSITE" id="PS00108">
    <property type="entry name" value="PROTEIN_KINASE_ST"/>
    <property type="match status" value="1"/>
</dbReference>
<name>F2URW2_SALR5</name>
<evidence type="ECO:0000313" key="12">
    <source>
        <dbReference type="Proteomes" id="UP000007799"/>
    </source>
</evidence>
<evidence type="ECO:0000256" key="6">
    <source>
        <dbReference type="ARBA" id="ARBA00022840"/>
    </source>
</evidence>
<dbReference type="PROSITE" id="PS50088">
    <property type="entry name" value="ANK_REPEAT"/>
    <property type="match status" value="1"/>
</dbReference>
<reference evidence="11" key="1">
    <citation type="submission" date="2009-08" db="EMBL/GenBank/DDBJ databases">
        <title>Annotation of Salpingoeca rosetta.</title>
        <authorList>
            <consortium name="The Broad Institute Genome Sequencing Platform"/>
            <person name="Russ C."/>
            <person name="Cuomo C."/>
            <person name="Burger G."/>
            <person name="Gray M.W."/>
            <person name="Holland P.W.H."/>
            <person name="King N."/>
            <person name="Lang F.B.F."/>
            <person name="Roger A.J."/>
            <person name="Ruiz-Trillo I."/>
            <person name="Young S.K."/>
            <person name="Zeng Q."/>
            <person name="Gargeya S."/>
            <person name="Alvarado L."/>
            <person name="Berlin A."/>
            <person name="Chapman S.B."/>
            <person name="Chen Z."/>
            <person name="Freedman E."/>
            <person name="Gellesch M."/>
            <person name="Goldberg J."/>
            <person name="Griggs A."/>
            <person name="Gujja S."/>
            <person name="Heilman E."/>
            <person name="Heiman D."/>
            <person name="Howarth C."/>
            <person name="Mehta T."/>
            <person name="Neiman D."/>
            <person name="Pearson M."/>
            <person name="Roberts A."/>
            <person name="Saif S."/>
            <person name="Shea T."/>
            <person name="Shenoy N."/>
            <person name="Sisk P."/>
            <person name="Stolte C."/>
            <person name="Sykes S."/>
            <person name="White J."/>
            <person name="Yandava C."/>
            <person name="Haas B."/>
            <person name="Nusbaum C."/>
            <person name="Birren B."/>
        </authorList>
    </citation>
    <scope>NUCLEOTIDE SEQUENCE [LARGE SCALE GENOMIC DNA]</scope>
    <source>
        <strain evidence="11">ATCC 50818</strain>
    </source>
</reference>
<dbReference type="RefSeq" id="XP_004988157.1">
    <property type="nucleotide sequence ID" value="XM_004988100.1"/>
</dbReference>
<dbReference type="InterPro" id="IPR051681">
    <property type="entry name" value="Ser/Thr_Kinases-Pseudokinases"/>
</dbReference>
<dbReference type="InterPro" id="IPR002110">
    <property type="entry name" value="Ankyrin_rpt"/>
</dbReference>
<dbReference type="PROSITE" id="PS50297">
    <property type="entry name" value="ANK_REP_REGION"/>
    <property type="match status" value="1"/>
</dbReference>
<dbReference type="InterPro" id="IPR001245">
    <property type="entry name" value="Ser-Thr/Tyr_kinase_cat_dom"/>
</dbReference>
<evidence type="ECO:0000256" key="9">
    <source>
        <dbReference type="SAM" id="MobiDB-lite"/>
    </source>
</evidence>
<feature type="domain" description="Protein kinase" evidence="10">
    <location>
        <begin position="440"/>
        <end position="598"/>
    </location>
</feature>
<dbReference type="eggNOG" id="KOG0192">
    <property type="taxonomic scope" value="Eukaryota"/>
</dbReference>
<evidence type="ECO:0000313" key="11">
    <source>
        <dbReference type="EMBL" id="EGD80367.1"/>
    </source>
</evidence>
<evidence type="ECO:0000259" key="10">
    <source>
        <dbReference type="PROSITE" id="PS50011"/>
    </source>
</evidence>
<evidence type="ECO:0000256" key="4">
    <source>
        <dbReference type="ARBA" id="ARBA00022741"/>
    </source>
</evidence>
<feature type="repeat" description="ANK" evidence="7">
    <location>
        <begin position="119"/>
        <end position="151"/>
    </location>
</feature>
<keyword evidence="7" id="KW-0040">ANK repeat</keyword>
<evidence type="ECO:0000256" key="1">
    <source>
        <dbReference type="ARBA" id="ARBA00005843"/>
    </source>
</evidence>
<organism evidence="12">
    <name type="scientific">Salpingoeca rosetta (strain ATCC 50818 / BSB-021)</name>
    <dbReference type="NCBI Taxonomy" id="946362"/>
    <lineage>
        <taxon>Eukaryota</taxon>
        <taxon>Choanoflagellata</taxon>
        <taxon>Craspedida</taxon>
        <taxon>Salpingoecidae</taxon>
        <taxon>Salpingoeca</taxon>
    </lineage>
</organism>
<proteinExistence type="inferred from homology"/>
<feature type="compositionally biased region" description="Basic and acidic residues" evidence="9">
    <location>
        <begin position="372"/>
        <end position="382"/>
    </location>
</feature>
<feature type="binding site" evidence="8">
    <location>
        <position position="468"/>
    </location>
    <ligand>
        <name>ATP</name>
        <dbReference type="ChEBI" id="CHEBI:30616"/>
    </ligand>
</feature>
<dbReference type="KEGG" id="sre:PTSG_10622"/>
<evidence type="ECO:0000256" key="5">
    <source>
        <dbReference type="ARBA" id="ARBA00022777"/>
    </source>
</evidence>
<keyword evidence="2" id="KW-0723">Serine/threonine-protein kinase</keyword>
<keyword evidence="6 8" id="KW-0067">ATP-binding</keyword>
<dbReference type="GO" id="GO:0004674">
    <property type="term" value="F:protein serine/threonine kinase activity"/>
    <property type="evidence" value="ECO:0007669"/>
    <property type="project" value="UniProtKB-KW"/>
</dbReference>
<dbReference type="Pfam" id="PF13857">
    <property type="entry name" value="Ank_5"/>
    <property type="match status" value="1"/>
</dbReference>
<dbReference type="Gene3D" id="1.25.40.20">
    <property type="entry name" value="Ankyrin repeat-containing domain"/>
    <property type="match status" value="1"/>
</dbReference>
<sequence>MTELVQSSWSRDLEDLEHMSQDGEDGGASSRHSDEHLKSLIRAGKWEELEHVLAKDTERQLRDYEYDGVYWWIPAPLTLLSRLWFLWTPLQFASMYDRTGRSTRLLLKYGCDPNAASTMQTTPLHLAVYYNHVDVVRVLLDHTVSVNVRDKYGKTPRTYARTREMRDLLQQATRRSHAEVEIGDMFQMIECVRSPHMSVTENDPAFHRVFSETDAAHEDALVPAGRQRRATLPAPPQHHTGNGNTNGNRRNTAHQQHNNGDGVQMHRSGSDASGLTRALGAVKRMMPHAACGGGGSDTLSEDEEEDCYAVAGRGRGGDGGMHDGKHGDYSHRNHHDDHQRQQQRHMPSYHHFQDRAKAQEAAACGGGGVHVHVSDGDVDHMHRAQTPPPPYEHVEHEKQQQQQATGQSGDGDDGGSDVMAERMASMAVLLEFSLIESTHIQLQKKIGHGGFGEVFKGVWRGSTEVAVKVLGQESHSSLHITNDKLVAEIKVLSTIDHPCLIHFHGAAFVEDHLWLCMEYATDGSLFTFLHCTNKPYSLASVTKWSLGVAEGMLYLHQHGLIHRDLKSPNVLLTRNAMTFSARHVSSRIPNHGHSFVLV</sequence>
<gene>
    <name evidence="11" type="ORF">PTSG_10622</name>
</gene>
<feature type="compositionally biased region" description="Low complexity" evidence="9">
    <location>
        <begin position="240"/>
        <end position="250"/>
    </location>
</feature>
<dbReference type="PANTHER" id="PTHR44329">
    <property type="entry name" value="SERINE/THREONINE-PROTEIN KINASE TNNI3K-RELATED"/>
    <property type="match status" value="1"/>
</dbReference>
<feature type="region of interest" description="Disordered" evidence="9">
    <location>
        <begin position="310"/>
        <end position="417"/>
    </location>
</feature>
<dbReference type="InterPro" id="IPR036770">
    <property type="entry name" value="Ankyrin_rpt-contain_sf"/>
</dbReference>
<dbReference type="InterPro" id="IPR008271">
    <property type="entry name" value="Ser/Thr_kinase_AS"/>
</dbReference>
<comment type="similarity">
    <text evidence="1">Belongs to the protein kinase superfamily. TKL Ser/Thr protein kinase family.</text>
</comment>
<accession>F2URW2</accession>
<dbReference type="PROSITE" id="PS50011">
    <property type="entry name" value="PROTEIN_KINASE_DOM"/>
    <property type="match status" value="1"/>
</dbReference>
<evidence type="ECO:0000256" key="7">
    <source>
        <dbReference type="PROSITE-ProRule" id="PRU00023"/>
    </source>
</evidence>
<keyword evidence="5 11" id="KW-0418">Kinase</keyword>
<dbReference type="SMART" id="SM00220">
    <property type="entry name" value="S_TKc"/>
    <property type="match status" value="1"/>
</dbReference>
<dbReference type="SUPFAM" id="SSF56112">
    <property type="entry name" value="Protein kinase-like (PK-like)"/>
    <property type="match status" value="1"/>
</dbReference>
<feature type="region of interest" description="Disordered" evidence="9">
    <location>
        <begin position="230"/>
        <end position="272"/>
    </location>
</feature>
<dbReference type="EMBL" id="GL832992">
    <property type="protein sequence ID" value="EGD80367.1"/>
    <property type="molecule type" value="Genomic_DNA"/>
</dbReference>
<evidence type="ECO:0000256" key="2">
    <source>
        <dbReference type="ARBA" id="ARBA00022527"/>
    </source>
</evidence>
<dbReference type="InParanoid" id="F2URW2"/>
<keyword evidence="4 8" id="KW-0547">Nucleotide-binding</keyword>
<dbReference type="AlphaFoldDB" id="F2URW2"/>
<protein>
    <submittedName>
        <fullName evidence="11">TKL protein kinase</fullName>
    </submittedName>
</protein>
<dbReference type="SUPFAM" id="SSF48403">
    <property type="entry name" value="Ankyrin repeat"/>
    <property type="match status" value="1"/>
</dbReference>
<feature type="compositionally biased region" description="Basic and acidic residues" evidence="9">
    <location>
        <begin position="320"/>
        <end position="340"/>
    </location>
</feature>
<dbReference type="InterPro" id="IPR011009">
    <property type="entry name" value="Kinase-like_dom_sf"/>
</dbReference>
<dbReference type="STRING" id="946362.F2URW2"/>
<keyword evidence="12" id="KW-1185">Reference proteome</keyword>
<dbReference type="InterPro" id="IPR017441">
    <property type="entry name" value="Protein_kinase_ATP_BS"/>
</dbReference>
<evidence type="ECO:0000256" key="8">
    <source>
        <dbReference type="PROSITE-ProRule" id="PRU10141"/>
    </source>
</evidence>
<dbReference type="Gene3D" id="1.10.510.10">
    <property type="entry name" value="Transferase(Phosphotransferase) domain 1"/>
    <property type="match status" value="1"/>
</dbReference>
<dbReference type="GO" id="GO:0005524">
    <property type="term" value="F:ATP binding"/>
    <property type="evidence" value="ECO:0007669"/>
    <property type="project" value="UniProtKB-UniRule"/>
</dbReference>
<dbReference type="Pfam" id="PF07714">
    <property type="entry name" value="PK_Tyr_Ser-Thr"/>
    <property type="match status" value="1"/>
</dbReference>
<dbReference type="OrthoDB" id="339325at2759"/>
<evidence type="ECO:0000256" key="3">
    <source>
        <dbReference type="ARBA" id="ARBA00022679"/>
    </source>
</evidence>
<dbReference type="PROSITE" id="PS00107">
    <property type="entry name" value="PROTEIN_KINASE_ATP"/>
    <property type="match status" value="1"/>
</dbReference>
<dbReference type="Proteomes" id="UP000007799">
    <property type="component" value="Unassembled WGS sequence"/>
</dbReference>
<dbReference type="InterPro" id="IPR000719">
    <property type="entry name" value="Prot_kinase_dom"/>
</dbReference>